<dbReference type="GO" id="GO:0016020">
    <property type="term" value="C:membrane"/>
    <property type="evidence" value="ECO:0007669"/>
    <property type="project" value="UniProtKB-SubCell"/>
</dbReference>
<keyword evidence="3" id="KW-0732">Signal</keyword>
<name>A0ABC8SYC9_9AQUA</name>
<dbReference type="InterPro" id="IPR011009">
    <property type="entry name" value="Kinase-like_dom_sf"/>
</dbReference>
<dbReference type="AlphaFoldDB" id="A0ABC8SYC9"/>
<reference evidence="7 8" key="1">
    <citation type="submission" date="2024-02" db="EMBL/GenBank/DDBJ databases">
        <authorList>
            <person name="Vignale AGUSTIN F."/>
            <person name="Sosa J E."/>
            <person name="Modenutti C."/>
        </authorList>
    </citation>
    <scope>NUCLEOTIDE SEQUENCE [LARGE SCALE GENOMIC DNA]</scope>
</reference>
<dbReference type="InterPro" id="IPR000719">
    <property type="entry name" value="Prot_kinase_dom"/>
</dbReference>
<sequence>MSMSRIRATRGYMAPEWIKIDQITSKVDVYSFRMVLLEIVSGVRNVEIQSSKTNGEDWYLPRWAFNKVFKEMKLEDILDHRIKQSYDNRNHFDMVNRMVKTAMWCVQDRPDMRPSMGK</sequence>
<keyword evidence="8" id="KW-1185">Reference proteome</keyword>
<comment type="caution">
    <text evidence="7">The sequence shown here is derived from an EMBL/GenBank/DDBJ whole genome shotgun (WGS) entry which is preliminary data.</text>
</comment>
<evidence type="ECO:0000256" key="3">
    <source>
        <dbReference type="ARBA" id="ARBA00022729"/>
    </source>
</evidence>
<dbReference type="PROSITE" id="PS50011">
    <property type="entry name" value="PROTEIN_KINASE_DOM"/>
    <property type="match status" value="1"/>
</dbReference>
<dbReference type="Gene3D" id="1.10.510.10">
    <property type="entry name" value="Transferase(Phosphotransferase) domain 1"/>
    <property type="match status" value="1"/>
</dbReference>
<dbReference type="PANTHER" id="PTHR47974:SF6">
    <property type="entry name" value="NON-SPECIFIC SERINE_THREONINE PROTEIN KINASE"/>
    <property type="match status" value="1"/>
</dbReference>
<dbReference type="SUPFAM" id="SSF56112">
    <property type="entry name" value="Protein kinase-like (PK-like)"/>
    <property type="match status" value="1"/>
</dbReference>
<evidence type="ECO:0000256" key="1">
    <source>
        <dbReference type="ARBA" id="ARBA00004167"/>
    </source>
</evidence>
<proteinExistence type="predicted"/>
<evidence type="ECO:0000259" key="6">
    <source>
        <dbReference type="PROSITE" id="PS50011"/>
    </source>
</evidence>
<accession>A0ABC8SYC9</accession>
<dbReference type="InterPro" id="IPR001245">
    <property type="entry name" value="Ser-Thr/Tyr_kinase_cat_dom"/>
</dbReference>
<evidence type="ECO:0000256" key="4">
    <source>
        <dbReference type="ARBA" id="ARBA00022989"/>
    </source>
</evidence>
<evidence type="ECO:0000256" key="2">
    <source>
        <dbReference type="ARBA" id="ARBA00022692"/>
    </source>
</evidence>
<feature type="domain" description="Protein kinase" evidence="6">
    <location>
        <begin position="1"/>
        <end position="118"/>
    </location>
</feature>
<gene>
    <name evidence="7" type="ORF">ILEXP_LOCUS29676</name>
</gene>
<dbReference type="EMBL" id="CAUOFW020003602">
    <property type="protein sequence ID" value="CAK9160886.1"/>
    <property type="molecule type" value="Genomic_DNA"/>
</dbReference>
<feature type="non-terminal residue" evidence="7">
    <location>
        <position position="118"/>
    </location>
</feature>
<evidence type="ECO:0000313" key="8">
    <source>
        <dbReference type="Proteomes" id="UP001642360"/>
    </source>
</evidence>
<keyword evidence="4" id="KW-1133">Transmembrane helix</keyword>
<keyword evidence="2" id="KW-0812">Transmembrane</keyword>
<comment type="subcellular location">
    <subcellularLocation>
        <location evidence="1">Membrane</location>
        <topology evidence="1">Single-pass membrane protein</topology>
    </subcellularLocation>
</comment>
<protein>
    <recommendedName>
        <fullName evidence="6">Protein kinase domain-containing protein</fullName>
    </recommendedName>
</protein>
<keyword evidence="5" id="KW-0472">Membrane</keyword>
<evidence type="ECO:0000313" key="7">
    <source>
        <dbReference type="EMBL" id="CAK9160886.1"/>
    </source>
</evidence>
<dbReference type="Pfam" id="PF07714">
    <property type="entry name" value="PK_Tyr_Ser-Thr"/>
    <property type="match status" value="1"/>
</dbReference>
<organism evidence="7 8">
    <name type="scientific">Ilex paraguariensis</name>
    <name type="common">yerba mate</name>
    <dbReference type="NCBI Taxonomy" id="185542"/>
    <lineage>
        <taxon>Eukaryota</taxon>
        <taxon>Viridiplantae</taxon>
        <taxon>Streptophyta</taxon>
        <taxon>Embryophyta</taxon>
        <taxon>Tracheophyta</taxon>
        <taxon>Spermatophyta</taxon>
        <taxon>Magnoliopsida</taxon>
        <taxon>eudicotyledons</taxon>
        <taxon>Gunneridae</taxon>
        <taxon>Pentapetalae</taxon>
        <taxon>asterids</taxon>
        <taxon>campanulids</taxon>
        <taxon>Aquifoliales</taxon>
        <taxon>Aquifoliaceae</taxon>
        <taxon>Ilex</taxon>
    </lineage>
</organism>
<evidence type="ECO:0000256" key="5">
    <source>
        <dbReference type="ARBA" id="ARBA00023136"/>
    </source>
</evidence>
<dbReference type="Proteomes" id="UP001642360">
    <property type="component" value="Unassembled WGS sequence"/>
</dbReference>
<dbReference type="PANTHER" id="PTHR47974">
    <property type="entry name" value="OS07G0415500 PROTEIN"/>
    <property type="match status" value="1"/>
</dbReference>